<evidence type="ECO:0000313" key="2">
    <source>
        <dbReference type="EMBL" id="OHT06139.1"/>
    </source>
</evidence>
<evidence type="ECO:0000256" key="1">
    <source>
        <dbReference type="SAM" id="MobiDB-lite"/>
    </source>
</evidence>
<comment type="caution">
    <text evidence="2">The sequence shown here is derived from an EMBL/GenBank/DDBJ whole genome shotgun (WGS) entry which is preliminary data.</text>
</comment>
<gene>
    <name evidence="2" type="ORF">TRFO_25922</name>
</gene>
<dbReference type="GeneID" id="94839347"/>
<accession>A0A1J4K4L9</accession>
<proteinExistence type="predicted"/>
<reference evidence="2" key="1">
    <citation type="submission" date="2016-10" db="EMBL/GenBank/DDBJ databases">
        <authorList>
            <person name="Benchimol M."/>
            <person name="Almeida L.G."/>
            <person name="Vasconcelos A.T."/>
            <person name="Perreira-Neves A."/>
            <person name="Rosa I.A."/>
            <person name="Tasca T."/>
            <person name="Bogo M.R."/>
            <person name="de Souza W."/>
        </authorList>
    </citation>
    <scope>NUCLEOTIDE SEQUENCE [LARGE SCALE GENOMIC DNA]</scope>
    <source>
        <strain evidence="2">K</strain>
    </source>
</reference>
<protein>
    <submittedName>
        <fullName evidence="2">Uncharacterized protein</fullName>
    </submittedName>
</protein>
<dbReference type="OrthoDB" id="10570703at2759"/>
<name>A0A1J4K4L9_9EUKA</name>
<dbReference type="VEuPathDB" id="TrichDB:TRFO_25922"/>
<feature type="region of interest" description="Disordered" evidence="1">
    <location>
        <begin position="189"/>
        <end position="208"/>
    </location>
</feature>
<dbReference type="AlphaFoldDB" id="A0A1J4K4L9"/>
<dbReference type="EMBL" id="MLAK01000735">
    <property type="protein sequence ID" value="OHT06139.1"/>
    <property type="molecule type" value="Genomic_DNA"/>
</dbReference>
<organism evidence="2 3">
    <name type="scientific">Tritrichomonas foetus</name>
    <dbReference type="NCBI Taxonomy" id="1144522"/>
    <lineage>
        <taxon>Eukaryota</taxon>
        <taxon>Metamonada</taxon>
        <taxon>Parabasalia</taxon>
        <taxon>Tritrichomonadida</taxon>
        <taxon>Tritrichomonadidae</taxon>
        <taxon>Tritrichomonas</taxon>
    </lineage>
</organism>
<sequence>MSTLITNDFLSDLHQKKQNAIDALDFETAEYYYNEIQNQITQRAQAQIEEIDHETMVELSKIQKNHRDVLEDLAEEKRKSDARLYSKFQVLFQETQDDQIHQLMDLEKERGLTLLEESEREIPEQIELLNTAKKEAMLSHFAKAKELRQQARDVGEEELERRRKEVEEHFEELKIQMLQQHKDEMDQISDLHEEESKQLKEKSDHDLNEAKRKLKEAVDLLKDRATVRCQAVTANELTKKAAIDSLMAKINDSMKEYNLMPTVEPKLTKSEQMRLTTLCPTRAAMNRVESTPEDIVRRAEAATAKGTTCRTGLRPPSHSSTGLISRAYTATIGKR</sequence>
<evidence type="ECO:0000313" key="3">
    <source>
        <dbReference type="Proteomes" id="UP000179807"/>
    </source>
</evidence>
<dbReference type="RefSeq" id="XP_068359275.1">
    <property type="nucleotide sequence ID" value="XM_068504643.1"/>
</dbReference>
<dbReference type="Proteomes" id="UP000179807">
    <property type="component" value="Unassembled WGS sequence"/>
</dbReference>
<keyword evidence="3" id="KW-1185">Reference proteome</keyword>